<evidence type="ECO:0008006" key="9">
    <source>
        <dbReference type="Google" id="ProtNLM"/>
    </source>
</evidence>
<comment type="caution">
    <text evidence="7">The sequence shown here is derived from an EMBL/GenBank/DDBJ whole genome shotgun (WGS) entry which is preliminary data.</text>
</comment>
<protein>
    <recommendedName>
        <fullName evidence="9">Cytochrome P450</fullName>
    </recommendedName>
</protein>
<dbReference type="SUPFAM" id="SSF48264">
    <property type="entry name" value="Cytochrome P450"/>
    <property type="match status" value="1"/>
</dbReference>
<feature type="binding site" description="axial binding residue" evidence="5">
    <location>
        <position position="596"/>
    </location>
    <ligand>
        <name>heme</name>
        <dbReference type="ChEBI" id="CHEBI:30413"/>
    </ligand>
    <ligandPart>
        <name>Fe</name>
        <dbReference type="ChEBI" id="CHEBI:18248"/>
    </ligandPart>
</feature>
<sequence>MSLPSRPTLLNIPRELRQHILGYVFEDAIDMDNRFSGLLREPRLTWYRSRRRYGGSEDDAEAQIRLLKYMFSLFGGKWLEFKAANIYAPHILRTAESVFAVNVEMADDVRYVLNQALRSLGEKQELAIAQDVPESESKRRVVMNYTAWRRWTDISEVEHMQKRPRTNGQSLVDQVTLTKNEAYKTNIPKIEGIPEVSNPIPFLGHLHILGGRKGKNDATIFTEWGDSKSSDIVQCKFGNQRTVIVRNFGIIRDLWVHNKNALIDRPHQPGFLDKLGVDLTGSPMTDQIRKCRAAGMRALGKSMWPKYYHLIEPSSAKFISSVLDNGRNGARPIDIYAYLRQVVFDLCLSLTYGARFGEVDDEFMINFIKSINAISAVRSSTKTYRHFVPLLRIIPEGTSATISAERTRQKHMDVLYNSYKDRVTNGEVVDCIVSSLAEDRLTFEEVHGTCISLLQAAPDTVASGIYQCVAWLSSPEGQETQTAAHKAILEAYNGDRDRAWKMAFREDKVPLITSLNKETLRYFTFTPYATPRRTVSDILYKNILIPKGVTIIMNAQEANHDTDHYGPDAWKFNPYRFIGNDNPLPHLTFGAGSRICPAVAISNRLITAILTRLILAFEMKETDGENKPSIDSIHFSDVYDALVAHPKFFDCRFVARDEAWLKEIVTHE</sequence>
<gene>
    <name evidence="7" type="ORF">BLS_009355</name>
</gene>
<comment type="cofactor">
    <cofactor evidence="5">
        <name>heme</name>
        <dbReference type="ChEBI" id="CHEBI:30413"/>
    </cofactor>
</comment>
<dbReference type="InterPro" id="IPR002401">
    <property type="entry name" value="Cyt_P450_E_grp-I"/>
</dbReference>
<evidence type="ECO:0000256" key="5">
    <source>
        <dbReference type="PIRSR" id="PIRSR602401-1"/>
    </source>
</evidence>
<dbReference type="PRINTS" id="PR00463">
    <property type="entry name" value="EP450I"/>
</dbReference>
<dbReference type="Gene3D" id="1.10.630.10">
    <property type="entry name" value="Cytochrome P450"/>
    <property type="match status" value="1"/>
</dbReference>
<name>A0A8H3YK10_VENIN</name>
<dbReference type="Pfam" id="PF00067">
    <property type="entry name" value="p450"/>
    <property type="match status" value="1"/>
</dbReference>
<proteinExistence type="inferred from homology"/>
<accession>A0A8H3YK10</accession>
<evidence type="ECO:0000256" key="6">
    <source>
        <dbReference type="RuleBase" id="RU000461"/>
    </source>
</evidence>
<reference evidence="7 8" key="1">
    <citation type="submission" date="2019-11" db="EMBL/GenBank/DDBJ databases">
        <title>Venturia inaequalis Genome Resource.</title>
        <authorList>
            <person name="Lichtner F.J."/>
        </authorList>
    </citation>
    <scope>NUCLEOTIDE SEQUENCE [LARGE SCALE GENOMIC DNA]</scope>
    <source>
        <strain evidence="7">Bline_iso_100314</strain>
    </source>
</reference>
<evidence type="ECO:0000313" key="8">
    <source>
        <dbReference type="Proteomes" id="UP000433883"/>
    </source>
</evidence>
<dbReference type="EMBL" id="WNWQ01000850">
    <property type="protein sequence ID" value="KAE9963385.1"/>
    <property type="molecule type" value="Genomic_DNA"/>
</dbReference>
<dbReference type="PANTHER" id="PTHR46300:SF9">
    <property type="entry name" value="P450, PUTATIVE-RELATED"/>
    <property type="match status" value="1"/>
</dbReference>
<evidence type="ECO:0000256" key="4">
    <source>
        <dbReference type="ARBA" id="ARBA00023004"/>
    </source>
</evidence>
<dbReference type="InterPro" id="IPR001128">
    <property type="entry name" value="Cyt_P450"/>
</dbReference>
<dbReference type="GO" id="GO:0005506">
    <property type="term" value="F:iron ion binding"/>
    <property type="evidence" value="ECO:0007669"/>
    <property type="project" value="InterPro"/>
</dbReference>
<dbReference type="InterPro" id="IPR036396">
    <property type="entry name" value="Cyt_P450_sf"/>
</dbReference>
<dbReference type="GO" id="GO:0020037">
    <property type="term" value="F:heme binding"/>
    <property type="evidence" value="ECO:0007669"/>
    <property type="project" value="InterPro"/>
</dbReference>
<keyword evidence="6" id="KW-0503">Monooxygenase</keyword>
<keyword evidence="2 5" id="KW-0479">Metal-binding</keyword>
<dbReference type="AlphaFoldDB" id="A0A8H3YK10"/>
<organism evidence="7 8">
    <name type="scientific">Venturia inaequalis</name>
    <name type="common">Apple scab fungus</name>
    <dbReference type="NCBI Taxonomy" id="5025"/>
    <lineage>
        <taxon>Eukaryota</taxon>
        <taxon>Fungi</taxon>
        <taxon>Dikarya</taxon>
        <taxon>Ascomycota</taxon>
        <taxon>Pezizomycotina</taxon>
        <taxon>Dothideomycetes</taxon>
        <taxon>Pleosporomycetidae</taxon>
        <taxon>Venturiales</taxon>
        <taxon>Venturiaceae</taxon>
        <taxon>Venturia</taxon>
    </lineage>
</organism>
<evidence type="ECO:0000256" key="2">
    <source>
        <dbReference type="ARBA" id="ARBA00022723"/>
    </source>
</evidence>
<evidence type="ECO:0000256" key="3">
    <source>
        <dbReference type="ARBA" id="ARBA00023002"/>
    </source>
</evidence>
<dbReference type="GO" id="GO:0004497">
    <property type="term" value="F:monooxygenase activity"/>
    <property type="evidence" value="ECO:0007669"/>
    <property type="project" value="UniProtKB-KW"/>
</dbReference>
<dbReference type="Proteomes" id="UP000433883">
    <property type="component" value="Unassembled WGS sequence"/>
</dbReference>
<keyword evidence="3 6" id="KW-0560">Oxidoreductase</keyword>
<dbReference type="InterPro" id="IPR050364">
    <property type="entry name" value="Cytochrome_P450_fung"/>
</dbReference>
<dbReference type="InterPro" id="IPR017972">
    <property type="entry name" value="Cyt_P450_CS"/>
</dbReference>
<keyword evidence="4 5" id="KW-0408">Iron</keyword>
<comment type="similarity">
    <text evidence="1 6">Belongs to the cytochrome P450 family.</text>
</comment>
<keyword evidence="5 6" id="KW-0349">Heme</keyword>
<dbReference type="PROSITE" id="PS00086">
    <property type="entry name" value="CYTOCHROME_P450"/>
    <property type="match status" value="1"/>
</dbReference>
<dbReference type="PANTHER" id="PTHR46300">
    <property type="entry name" value="P450, PUTATIVE (EUROFUNG)-RELATED-RELATED"/>
    <property type="match status" value="1"/>
</dbReference>
<dbReference type="GO" id="GO:0016705">
    <property type="term" value="F:oxidoreductase activity, acting on paired donors, with incorporation or reduction of molecular oxygen"/>
    <property type="evidence" value="ECO:0007669"/>
    <property type="project" value="InterPro"/>
</dbReference>
<evidence type="ECO:0000313" key="7">
    <source>
        <dbReference type="EMBL" id="KAE9963385.1"/>
    </source>
</evidence>
<evidence type="ECO:0000256" key="1">
    <source>
        <dbReference type="ARBA" id="ARBA00010617"/>
    </source>
</evidence>